<evidence type="ECO:0000256" key="2">
    <source>
        <dbReference type="ARBA" id="ARBA00004370"/>
    </source>
</evidence>
<keyword evidence="4" id="KW-0597">Phosphoprotein</keyword>
<evidence type="ECO:0000256" key="6">
    <source>
        <dbReference type="ARBA" id="ARBA00022692"/>
    </source>
</evidence>
<dbReference type="PANTHER" id="PTHR45436:SF5">
    <property type="entry name" value="SENSOR HISTIDINE KINASE TRCS"/>
    <property type="match status" value="1"/>
</dbReference>
<evidence type="ECO:0000313" key="14">
    <source>
        <dbReference type="EMBL" id="PNI03404.1"/>
    </source>
</evidence>
<evidence type="ECO:0000259" key="12">
    <source>
        <dbReference type="PROSITE" id="PS50109"/>
    </source>
</evidence>
<dbReference type="Gene3D" id="1.10.287.130">
    <property type="match status" value="1"/>
</dbReference>
<dbReference type="EC" id="2.7.13.3" evidence="3"/>
<dbReference type="InterPro" id="IPR005467">
    <property type="entry name" value="His_kinase_dom"/>
</dbReference>
<gene>
    <name evidence="14" type="ORF">C1N32_16220</name>
</gene>
<accession>A0A2J8HYR7</accession>
<feature type="domain" description="HAMP" evidence="13">
    <location>
        <begin position="80"/>
        <end position="134"/>
    </location>
</feature>
<dbReference type="PANTHER" id="PTHR45436">
    <property type="entry name" value="SENSOR HISTIDINE KINASE YKOH"/>
    <property type="match status" value="1"/>
</dbReference>
<comment type="caution">
    <text evidence="14">The sequence shown here is derived from an EMBL/GenBank/DDBJ whole genome shotgun (WGS) entry which is preliminary data.</text>
</comment>
<dbReference type="InterPro" id="IPR050428">
    <property type="entry name" value="TCS_sensor_his_kinase"/>
</dbReference>
<keyword evidence="6 11" id="KW-0812">Transmembrane</keyword>
<evidence type="ECO:0000259" key="13">
    <source>
        <dbReference type="PROSITE" id="PS50885"/>
    </source>
</evidence>
<evidence type="ECO:0000256" key="9">
    <source>
        <dbReference type="ARBA" id="ARBA00023012"/>
    </source>
</evidence>
<evidence type="ECO:0000256" key="5">
    <source>
        <dbReference type="ARBA" id="ARBA00022679"/>
    </source>
</evidence>
<keyword evidence="5" id="KW-0808">Transferase</keyword>
<dbReference type="InterPro" id="IPR036097">
    <property type="entry name" value="HisK_dim/P_sf"/>
</dbReference>
<dbReference type="InterPro" id="IPR003594">
    <property type="entry name" value="HATPase_dom"/>
</dbReference>
<feature type="transmembrane region" description="Helical" evidence="11">
    <location>
        <begin position="12"/>
        <end position="36"/>
    </location>
</feature>
<dbReference type="Pfam" id="PF00672">
    <property type="entry name" value="HAMP"/>
    <property type="match status" value="1"/>
</dbReference>
<dbReference type="EMBL" id="POSK01000011">
    <property type="protein sequence ID" value="PNI03404.1"/>
    <property type="molecule type" value="Genomic_DNA"/>
</dbReference>
<dbReference type="SUPFAM" id="SSF158472">
    <property type="entry name" value="HAMP domain-like"/>
    <property type="match status" value="1"/>
</dbReference>
<reference evidence="14 15" key="1">
    <citation type="submission" date="2018-01" db="EMBL/GenBank/DDBJ databases">
        <title>Draft genome sequences of six Vibrio diazotrophicus strains isolated from deep-sea sediments of the Baltic Sea.</title>
        <authorList>
            <person name="Castillo D."/>
            <person name="Vandieken V."/>
            <person name="Chiang O."/>
            <person name="Middelboe M."/>
        </authorList>
    </citation>
    <scope>NUCLEOTIDE SEQUENCE [LARGE SCALE GENOMIC DNA]</scope>
    <source>
        <strain evidence="14 15">60.27F</strain>
    </source>
</reference>
<dbReference type="InterPro" id="IPR003660">
    <property type="entry name" value="HAMP_dom"/>
</dbReference>
<keyword evidence="8 11" id="KW-1133">Transmembrane helix</keyword>
<dbReference type="Pfam" id="PF00512">
    <property type="entry name" value="HisKA"/>
    <property type="match status" value="1"/>
</dbReference>
<keyword evidence="10 11" id="KW-0472">Membrane</keyword>
<evidence type="ECO:0000256" key="7">
    <source>
        <dbReference type="ARBA" id="ARBA00022777"/>
    </source>
</evidence>
<dbReference type="InterPro" id="IPR036890">
    <property type="entry name" value="HATPase_C_sf"/>
</dbReference>
<evidence type="ECO:0000256" key="3">
    <source>
        <dbReference type="ARBA" id="ARBA00012438"/>
    </source>
</evidence>
<comment type="catalytic activity">
    <reaction evidence="1">
        <text>ATP + protein L-histidine = ADP + protein N-phospho-L-histidine.</text>
        <dbReference type="EC" id="2.7.13.3"/>
    </reaction>
</comment>
<proteinExistence type="predicted"/>
<dbReference type="RefSeq" id="WP_102966771.1">
    <property type="nucleotide sequence ID" value="NZ_JAPWHJ010000008.1"/>
</dbReference>
<evidence type="ECO:0000256" key="4">
    <source>
        <dbReference type="ARBA" id="ARBA00022553"/>
    </source>
</evidence>
<dbReference type="OrthoDB" id="9804645at2"/>
<dbReference type="GO" id="GO:0000155">
    <property type="term" value="F:phosphorelay sensor kinase activity"/>
    <property type="evidence" value="ECO:0007669"/>
    <property type="project" value="InterPro"/>
</dbReference>
<dbReference type="SMART" id="SM00387">
    <property type="entry name" value="HATPase_c"/>
    <property type="match status" value="1"/>
</dbReference>
<dbReference type="SMART" id="SM00304">
    <property type="entry name" value="HAMP"/>
    <property type="match status" value="1"/>
</dbReference>
<dbReference type="Pfam" id="PF02518">
    <property type="entry name" value="HATPase_c"/>
    <property type="match status" value="1"/>
</dbReference>
<name>A0A2J8HYR7_VIBDI</name>
<dbReference type="PROSITE" id="PS50885">
    <property type="entry name" value="HAMP"/>
    <property type="match status" value="1"/>
</dbReference>
<dbReference type="CDD" id="cd06225">
    <property type="entry name" value="HAMP"/>
    <property type="match status" value="1"/>
</dbReference>
<dbReference type="SMART" id="SM00388">
    <property type="entry name" value="HisKA"/>
    <property type="match status" value="1"/>
</dbReference>
<dbReference type="CDD" id="cd00082">
    <property type="entry name" value="HisKA"/>
    <property type="match status" value="1"/>
</dbReference>
<evidence type="ECO:0000256" key="11">
    <source>
        <dbReference type="SAM" id="Phobius"/>
    </source>
</evidence>
<dbReference type="GO" id="GO:0005886">
    <property type="term" value="C:plasma membrane"/>
    <property type="evidence" value="ECO:0007669"/>
    <property type="project" value="TreeGrafter"/>
</dbReference>
<organism evidence="14 15">
    <name type="scientific">Vibrio diazotrophicus</name>
    <dbReference type="NCBI Taxonomy" id="685"/>
    <lineage>
        <taxon>Bacteria</taxon>
        <taxon>Pseudomonadati</taxon>
        <taxon>Pseudomonadota</taxon>
        <taxon>Gammaproteobacteria</taxon>
        <taxon>Vibrionales</taxon>
        <taxon>Vibrionaceae</taxon>
        <taxon>Vibrio</taxon>
    </lineage>
</organism>
<dbReference type="Gene3D" id="3.30.565.10">
    <property type="entry name" value="Histidine kinase-like ATPase, C-terminal domain"/>
    <property type="match status" value="1"/>
</dbReference>
<dbReference type="InterPro" id="IPR004358">
    <property type="entry name" value="Sig_transdc_His_kin-like_C"/>
</dbReference>
<evidence type="ECO:0000256" key="1">
    <source>
        <dbReference type="ARBA" id="ARBA00000085"/>
    </source>
</evidence>
<keyword evidence="9" id="KW-0902">Two-component regulatory system</keyword>
<dbReference type="Proteomes" id="UP000236449">
    <property type="component" value="Unassembled WGS sequence"/>
</dbReference>
<evidence type="ECO:0000256" key="8">
    <source>
        <dbReference type="ARBA" id="ARBA00022989"/>
    </source>
</evidence>
<dbReference type="SUPFAM" id="SSF55874">
    <property type="entry name" value="ATPase domain of HSP90 chaperone/DNA topoisomerase II/histidine kinase"/>
    <property type="match status" value="1"/>
</dbReference>
<evidence type="ECO:0000256" key="10">
    <source>
        <dbReference type="ARBA" id="ARBA00023136"/>
    </source>
</evidence>
<protein>
    <recommendedName>
        <fullName evidence="3">histidine kinase</fullName>
        <ecNumber evidence="3">2.7.13.3</ecNumber>
    </recommendedName>
</protein>
<sequence length="356" mass="39113">MKLSGLSRQIALSMIKIAIGSALLATIGSFIFYYLWDKYWPNYIPSEDALAPSWPEWIWLALTCVIVILLAVNLATKLSQRILEPLSAVAEGMRKLAEGDLHFRANVGDRSLGEAALLVDDFNLLADKLQRMTEEHAFWNAAIAHELRTPVTILRGRLQGLAEGVFTPDKTQFTKLLVQIEGLSRLIEDLRVISLMNSDELRINRKETNLATEIKLLTDLSVNMLNEANQHVELNVTTHPVFCDPTRIRQALLAILENASKYALPGAITISTQLKDGCCYLSVEDSGPGISPELIPHIFTAFRSAKDNPKSGSGLGLAVVAAIATAHEGSVNCRISNKGGTIIELCWPTNTTQIDV</sequence>
<keyword evidence="7 14" id="KW-0418">Kinase</keyword>
<dbReference type="Gene3D" id="6.10.340.10">
    <property type="match status" value="1"/>
</dbReference>
<dbReference type="SUPFAM" id="SSF47384">
    <property type="entry name" value="Homodimeric domain of signal transducing histidine kinase"/>
    <property type="match status" value="1"/>
</dbReference>
<evidence type="ECO:0000313" key="15">
    <source>
        <dbReference type="Proteomes" id="UP000236449"/>
    </source>
</evidence>
<dbReference type="PRINTS" id="PR00344">
    <property type="entry name" value="BCTRLSENSOR"/>
</dbReference>
<dbReference type="PROSITE" id="PS50109">
    <property type="entry name" value="HIS_KIN"/>
    <property type="match status" value="1"/>
</dbReference>
<feature type="domain" description="Histidine kinase" evidence="12">
    <location>
        <begin position="142"/>
        <end position="351"/>
    </location>
</feature>
<feature type="transmembrane region" description="Helical" evidence="11">
    <location>
        <begin position="56"/>
        <end position="75"/>
    </location>
</feature>
<dbReference type="InterPro" id="IPR003661">
    <property type="entry name" value="HisK_dim/P_dom"/>
</dbReference>
<dbReference type="AlphaFoldDB" id="A0A2J8HYR7"/>
<dbReference type="CDD" id="cd00075">
    <property type="entry name" value="HATPase"/>
    <property type="match status" value="1"/>
</dbReference>
<comment type="subcellular location">
    <subcellularLocation>
        <location evidence="2">Membrane</location>
    </subcellularLocation>
</comment>